<gene>
    <name evidence="3" type="ORF">BE221DRAFT_62998</name>
</gene>
<feature type="domain" description="DUF1995" evidence="2">
    <location>
        <begin position="1"/>
        <end position="257"/>
    </location>
</feature>
<dbReference type="AlphaFoldDB" id="A0A1Y5HZ47"/>
<feature type="compositionally biased region" description="Basic residues" evidence="1">
    <location>
        <begin position="365"/>
        <end position="375"/>
    </location>
</feature>
<name>A0A1Y5HZ47_OSTTA</name>
<dbReference type="eggNOG" id="ENOG502QW2X">
    <property type="taxonomic scope" value="Eukaryota"/>
</dbReference>
<reference evidence="3" key="1">
    <citation type="submission" date="2017-04" db="EMBL/GenBank/DDBJ databases">
        <title>Population genomics of picophytoplankton unveils novel chromosome hypervariability.</title>
        <authorList>
            <consortium name="DOE Joint Genome Institute"/>
            <person name="Blanc-Mathieu R."/>
            <person name="Krasovec M."/>
            <person name="Hebrard M."/>
            <person name="Yau S."/>
            <person name="Desgranges E."/>
            <person name="Martin J."/>
            <person name="Schackwitz W."/>
            <person name="Kuo A."/>
            <person name="Salin G."/>
            <person name="Donnadieu C."/>
            <person name="Desdevises Y."/>
            <person name="Sanchez-Ferandin S."/>
            <person name="Moreau H."/>
            <person name="Rivals E."/>
            <person name="Grigoriev I.V."/>
            <person name="Grimsley N."/>
            <person name="Eyre-Walker A."/>
            <person name="Piganeau G."/>
        </authorList>
    </citation>
    <scope>NUCLEOTIDE SEQUENCE [LARGE SCALE GENOMIC DNA]</scope>
    <source>
        <strain evidence="3">RCC 1115</strain>
    </source>
</reference>
<proteinExistence type="predicted"/>
<protein>
    <recommendedName>
        <fullName evidence="2">DUF1995 domain-containing protein</fullName>
    </recommendedName>
</protein>
<evidence type="ECO:0000256" key="1">
    <source>
        <dbReference type="SAM" id="MobiDB-lite"/>
    </source>
</evidence>
<dbReference type="EMBL" id="KZ155838">
    <property type="protein sequence ID" value="OUS42556.1"/>
    <property type="molecule type" value="Genomic_DNA"/>
</dbReference>
<feature type="region of interest" description="Disordered" evidence="1">
    <location>
        <begin position="365"/>
        <end position="395"/>
    </location>
</feature>
<evidence type="ECO:0000259" key="2">
    <source>
        <dbReference type="Pfam" id="PF09353"/>
    </source>
</evidence>
<organism evidence="3">
    <name type="scientific">Ostreococcus tauri</name>
    <name type="common">Marine green alga</name>
    <dbReference type="NCBI Taxonomy" id="70448"/>
    <lineage>
        <taxon>Eukaryota</taxon>
        <taxon>Viridiplantae</taxon>
        <taxon>Chlorophyta</taxon>
        <taxon>Mamiellophyceae</taxon>
        <taxon>Mamiellales</taxon>
        <taxon>Bathycoccaceae</taxon>
        <taxon>Ostreococcus</taxon>
    </lineage>
</organism>
<dbReference type="PANTHER" id="PTHR34051">
    <property type="entry name" value="PROTEIN LOW PSII ACCUMULATION 3, CHLOROPLASTIC"/>
    <property type="match status" value="1"/>
</dbReference>
<feature type="compositionally biased region" description="Basic and acidic residues" evidence="1">
    <location>
        <begin position="376"/>
        <end position="395"/>
    </location>
</feature>
<dbReference type="PANTHER" id="PTHR34051:SF2">
    <property type="entry name" value="PROTEIN LPA3"/>
    <property type="match status" value="1"/>
</dbReference>
<accession>A0A1Y5HZ47</accession>
<dbReference type="InterPro" id="IPR044687">
    <property type="entry name" value="LPA3"/>
</dbReference>
<evidence type="ECO:0000313" key="3">
    <source>
        <dbReference type="EMBL" id="OUS42556.1"/>
    </source>
</evidence>
<sequence length="434" mass="48685">MCRDAYASVADALADGKTLIEVEFPAIPGEDADYKAASDVYIDANLQYALTIAKRLNDEKGKRVDVLVPDGIEYRRAKKIFEQALGLSNEQVRINVLDGKKGGMFGNAFSDLMGGKGLRTRQEAEKDNDFEDADVFIAVNLSTIELENLEKFEQNIAKGRPIIALNNQLDTLRADLGLFSFPEKDLHYRFLSRFTPAFYLRTRNYSRSISVSPFIVNYSGAIFREYPAPWQVMIKQSNGVLACVAENEDRFTLAEAKEEMLIALGINDPDDSPMKKLRSGYKTSTWWEEDQDEEKSDAWRTCPSSALLSVDVLGSLTPGPRIVGAVFPNNALNPAQQRHAERAPERQGRAVALASSSHLVTRHAHVTQRAVHPRRSLHDPRSDSAMRPDVVTRRRQSRAFERRVARRRDSHTISLFVTLASLDPSRASIDDDAR</sequence>
<dbReference type="Pfam" id="PF09353">
    <property type="entry name" value="DUF1995"/>
    <property type="match status" value="1"/>
</dbReference>
<dbReference type="InterPro" id="IPR018962">
    <property type="entry name" value="DUF1995"/>
</dbReference>
<dbReference type="Proteomes" id="UP000195557">
    <property type="component" value="Unassembled WGS sequence"/>
</dbReference>